<dbReference type="Gene3D" id="2.160.10.10">
    <property type="entry name" value="Hexapeptide repeat proteins"/>
    <property type="match status" value="1"/>
</dbReference>
<keyword evidence="4 5" id="KW-0548">Nucleotidyltransferase</keyword>
<dbReference type="EC" id="2.7.7.9" evidence="2 5"/>
<dbReference type="InParanoid" id="A0A151ZGY1"/>
<dbReference type="GO" id="GO:0031154">
    <property type="term" value="P:culmination involved in sorocarp development"/>
    <property type="evidence" value="ECO:0007669"/>
    <property type="project" value="UniProtKB-ARBA"/>
</dbReference>
<dbReference type="InterPro" id="IPR029044">
    <property type="entry name" value="Nucleotide-diphossugar_trans"/>
</dbReference>
<feature type="compositionally biased region" description="Polar residues" evidence="6">
    <location>
        <begin position="1"/>
        <end position="14"/>
    </location>
</feature>
<keyword evidence="3 5" id="KW-0808">Transferase</keyword>
<comment type="caution">
    <text evidence="7">The sequence shown here is derived from an EMBL/GenBank/DDBJ whole genome shotgun (WGS) entry which is preliminary data.</text>
</comment>
<evidence type="ECO:0000313" key="7">
    <source>
        <dbReference type="EMBL" id="KYQ93226.1"/>
    </source>
</evidence>
<dbReference type="FunCoup" id="A0A151ZGY1">
    <property type="interactions" value="120"/>
</dbReference>
<dbReference type="GO" id="GO:0006011">
    <property type="term" value="P:UDP-alpha-D-glucose metabolic process"/>
    <property type="evidence" value="ECO:0007669"/>
    <property type="project" value="UniProtKB-UniRule"/>
</dbReference>
<comment type="similarity">
    <text evidence="1 5">Belongs to the UDPGP type 1 family.</text>
</comment>
<proteinExistence type="inferred from homology"/>
<evidence type="ECO:0000313" key="8">
    <source>
        <dbReference type="Proteomes" id="UP000076078"/>
    </source>
</evidence>
<evidence type="ECO:0000256" key="2">
    <source>
        <dbReference type="ARBA" id="ARBA00012415"/>
    </source>
</evidence>
<dbReference type="InterPro" id="IPR016267">
    <property type="entry name" value="UDPGP_trans"/>
</dbReference>
<dbReference type="STRING" id="361077.A0A151ZGY1"/>
<evidence type="ECO:0000256" key="3">
    <source>
        <dbReference type="ARBA" id="ARBA00022679"/>
    </source>
</evidence>
<dbReference type="EMBL" id="LODT01000028">
    <property type="protein sequence ID" value="KYQ93226.1"/>
    <property type="molecule type" value="Genomic_DNA"/>
</dbReference>
<dbReference type="PANTHER" id="PTHR43511">
    <property type="match status" value="1"/>
</dbReference>
<evidence type="ECO:0000256" key="6">
    <source>
        <dbReference type="SAM" id="MobiDB-lite"/>
    </source>
</evidence>
<name>A0A151ZGY1_TIELA</name>
<dbReference type="Gene3D" id="3.90.550.10">
    <property type="entry name" value="Spore Coat Polysaccharide Biosynthesis Protein SpsA, Chain A"/>
    <property type="match status" value="1"/>
</dbReference>
<dbReference type="OMA" id="WFGSSIT"/>
<dbReference type="FunFam" id="3.90.550.10:FF:000002">
    <property type="entry name" value="UTP--glucose-1-phosphate uridylyltransferase"/>
    <property type="match status" value="1"/>
</dbReference>
<dbReference type="SUPFAM" id="SSF53448">
    <property type="entry name" value="Nucleotide-diphospho-sugar transferases"/>
    <property type="match status" value="1"/>
</dbReference>
<gene>
    <name evidence="7" type="ORF">DLAC_05868</name>
</gene>
<evidence type="ECO:0000256" key="1">
    <source>
        <dbReference type="ARBA" id="ARBA00010401"/>
    </source>
</evidence>
<comment type="catalytic activity">
    <reaction evidence="5">
        <text>alpha-D-glucose 1-phosphate + UTP + H(+) = UDP-alpha-D-glucose + diphosphate</text>
        <dbReference type="Rhea" id="RHEA:19889"/>
        <dbReference type="ChEBI" id="CHEBI:15378"/>
        <dbReference type="ChEBI" id="CHEBI:33019"/>
        <dbReference type="ChEBI" id="CHEBI:46398"/>
        <dbReference type="ChEBI" id="CHEBI:58601"/>
        <dbReference type="ChEBI" id="CHEBI:58885"/>
        <dbReference type="EC" id="2.7.7.9"/>
    </reaction>
</comment>
<dbReference type="PIRSF" id="PIRSF000806">
    <property type="entry name" value="UDPGP"/>
    <property type="match status" value="1"/>
</dbReference>
<dbReference type="OrthoDB" id="932129at2759"/>
<feature type="region of interest" description="Disordered" evidence="6">
    <location>
        <begin position="1"/>
        <end position="38"/>
    </location>
</feature>
<dbReference type="AlphaFoldDB" id="A0A151ZGY1"/>
<accession>A0A151ZGY1</accession>
<dbReference type="FunFam" id="2.160.10.10:FF:000001">
    <property type="entry name" value="UTP--glucose-1-phosphate uridylyltransferase"/>
    <property type="match status" value="1"/>
</dbReference>
<sequence>MTTTVPNFNLNNPTVGGIPHSGISGHQSGTSSPGVIHSGKDVFAENDEELYPPLGHGARFATAIEDSTLQAIGMKPDEIQAFQKQRHRYINKDTIYKEEINIPNKSEMVDYQQLSILSPIDSSNAARLLSKLVVIKLNGGLGTRMGCKGAKSSIELAPGISFLDMTVAHIEQMNQDYDVDIPLVIMNSFKTDSETTKTIEKYKTHRVTIKTFCQSKFPKMYKDTLNLVPKPNTPLNAKEWYPPGSGDVFRSLQRSGLFDELLAAGKEYIFISNIENLGAIVDVQLLNHIHLQKIEFGIEVTNRISTDSTGGILMSYRDKLHLLELSQVKADKLKIFKDFKYWNTNNIWVNMKSTQALLKADKLSLDWIVAYPTENHTQLVQLETPAGMGIQCFENSCAIFVPRDRYRPIKSTSQLLLAQSNLFQFDHGQVKLSSKRDGDVPLVKLGEEFQSISDYEKRFKSIPDIIELDHLTVSGDVYFGSKVTLKGTVIIVANHGERIDIPDGVTLENKVLSGTLRILEH</sequence>
<feature type="compositionally biased region" description="Polar residues" evidence="6">
    <location>
        <begin position="24"/>
        <end position="33"/>
    </location>
</feature>
<dbReference type="InterPro" id="IPR002618">
    <property type="entry name" value="UDPGP_fam"/>
</dbReference>
<protein>
    <recommendedName>
        <fullName evidence="2 5">UTP--glucose-1-phosphate uridylyltransferase</fullName>
        <ecNumber evidence="2 5">2.7.7.9</ecNumber>
    </recommendedName>
</protein>
<dbReference type="Proteomes" id="UP000076078">
    <property type="component" value="Unassembled WGS sequence"/>
</dbReference>
<evidence type="ECO:0000256" key="5">
    <source>
        <dbReference type="PIRNR" id="PIRNR000806"/>
    </source>
</evidence>
<dbReference type="GO" id="GO:0003983">
    <property type="term" value="F:UTP:glucose-1-phosphate uridylyltransferase activity"/>
    <property type="evidence" value="ECO:0007669"/>
    <property type="project" value="UniProtKB-EC"/>
</dbReference>
<evidence type="ECO:0000256" key="4">
    <source>
        <dbReference type="ARBA" id="ARBA00022695"/>
    </source>
</evidence>
<organism evidence="7 8">
    <name type="scientific">Tieghemostelium lacteum</name>
    <name type="common">Slime mold</name>
    <name type="synonym">Dictyostelium lacteum</name>
    <dbReference type="NCBI Taxonomy" id="361077"/>
    <lineage>
        <taxon>Eukaryota</taxon>
        <taxon>Amoebozoa</taxon>
        <taxon>Evosea</taxon>
        <taxon>Eumycetozoa</taxon>
        <taxon>Dictyostelia</taxon>
        <taxon>Dictyosteliales</taxon>
        <taxon>Raperosteliaceae</taxon>
        <taxon>Tieghemostelium</taxon>
    </lineage>
</organism>
<keyword evidence="8" id="KW-1185">Reference proteome</keyword>
<dbReference type="Pfam" id="PF01704">
    <property type="entry name" value="UDPGP"/>
    <property type="match status" value="1"/>
</dbReference>
<reference evidence="7 8" key="1">
    <citation type="submission" date="2015-12" db="EMBL/GenBank/DDBJ databases">
        <title>Dictyostelia acquired genes for synthesis and detection of signals that induce cell-type specialization by lateral gene transfer from prokaryotes.</title>
        <authorList>
            <person name="Gloeckner G."/>
            <person name="Schaap P."/>
        </authorList>
    </citation>
    <scope>NUCLEOTIDE SEQUENCE [LARGE SCALE GENOMIC DNA]</scope>
    <source>
        <strain evidence="7 8">TK</strain>
    </source>
</reference>